<sequence length="77" mass="8711">MTKPASTNKKPRKQHAPEFRHEALKPAERIFVISMLQCRVPPGEPLAGYTMARVTNKQLFPLITNYAPPHRGIHHSA</sequence>
<reference evidence="2 3" key="1">
    <citation type="submission" date="2017-06" db="EMBL/GenBank/DDBJ databases">
        <title>Salmonella reference genomes for public health.</title>
        <authorList>
            <person name="Robertson J."/>
            <person name="Yoshida C."/>
            <person name="Gurnik S."/>
            <person name="Nash J."/>
        </authorList>
    </citation>
    <scope>NUCLEOTIDE SEQUENCE [LARGE SCALE GENOMIC DNA]</scope>
    <source>
        <strain evidence="2 3">1315K</strain>
        <plasmid evidence="2 3">unnamed1</plasmid>
    </source>
</reference>
<organism evidence="2 3">
    <name type="scientific">Salmonella enterica subsp. salamae serovar 55:k:z39 str. 1315K</name>
    <dbReference type="NCBI Taxonomy" id="1243602"/>
    <lineage>
        <taxon>Bacteria</taxon>
        <taxon>Pseudomonadati</taxon>
        <taxon>Pseudomonadota</taxon>
        <taxon>Gammaproteobacteria</taxon>
        <taxon>Enterobacterales</taxon>
        <taxon>Enterobacteriaceae</taxon>
        <taxon>Salmonella</taxon>
    </lineage>
</organism>
<evidence type="ECO:0000256" key="1">
    <source>
        <dbReference type="SAM" id="MobiDB-lite"/>
    </source>
</evidence>
<protein>
    <submittedName>
        <fullName evidence="2">Uncharacterized protein</fullName>
    </submittedName>
</protein>
<dbReference type="RefSeq" id="WP_088744876.1">
    <property type="nucleotide sequence ID" value="NZ_CP022140.1"/>
</dbReference>
<keyword evidence="2" id="KW-0614">Plasmid</keyword>
<dbReference type="EMBL" id="CP022140">
    <property type="protein sequence ID" value="ASG90652.1"/>
    <property type="molecule type" value="Genomic_DNA"/>
</dbReference>
<dbReference type="Proteomes" id="UP000198067">
    <property type="component" value="Plasmid unnamed1"/>
</dbReference>
<evidence type="ECO:0000313" key="2">
    <source>
        <dbReference type="EMBL" id="ASG90652.1"/>
    </source>
</evidence>
<name>A0A6C7C866_SALER</name>
<evidence type="ECO:0000313" key="3">
    <source>
        <dbReference type="Proteomes" id="UP000198067"/>
    </source>
</evidence>
<proteinExistence type="predicted"/>
<geneLocation type="plasmid" evidence="2">
    <name>unnamed1</name>
</geneLocation>
<dbReference type="AlphaFoldDB" id="A0A6C7C866"/>
<accession>A0A6C7C866</accession>
<gene>
    <name evidence="2" type="ORF">LFZ47_24640</name>
</gene>
<feature type="region of interest" description="Disordered" evidence="1">
    <location>
        <begin position="1"/>
        <end position="21"/>
    </location>
</feature>